<feature type="domain" description="Sensor histidine kinase NatK-like C-terminal" evidence="2">
    <location>
        <begin position="350"/>
        <end position="451"/>
    </location>
</feature>
<dbReference type="PATRIC" id="fig|1321816.3.peg.598"/>
<evidence type="ECO:0000313" key="4">
    <source>
        <dbReference type="Proteomes" id="UP000016519"/>
    </source>
</evidence>
<reference evidence="3 4" key="1">
    <citation type="submission" date="2013-08" db="EMBL/GenBank/DDBJ databases">
        <authorList>
            <person name="Weinstock G."/>
            <person name="Sodergren E."/>
            <person name="Wylie T."/>
            <person name="Fulton L."/>
            <person name="Fulton R."/>
            <person name="Fronick C."/>
            <person name="O'Laughlin M."/>
            <person name="Godfrey J."/>
            <person name="Miner T."/>
            <person name="Herter B."/>
            <person name="Appelbaum E."/>
            <person name="Cordes M."/>
            <person name="Lek S."/>
            <person name="Wollam A."/>
            <person name="Pepin K.H."/>
            <person name="Palsikar V.B."/>
            <person name="Mitreva M."/>
            <person name="Wilson R.K."/>
        </authorList>
    </citation>
    <scope>NUCLEOTIDE SEQUENCE [LARGE SCALE GENOMIC DNA]</scope>
    <source>
        <strain evidence="3 4">F0580</strain>
    </source>
</reference>
<dbReference type="InterPro" id="IPR032834">
    <property type="entry name" value="NatK-like_C"/>
</dbReference>
<dbReference type="HOGENOM" id="CLU_020211_0_0_11"/>
<dbReference type="Gene3D" id="3.30.565.10">
    <property type="entry name" value="Histidine kinase-like ATPase, C-terminal domain"/>
    <property type="match status" value="1"/>
</dbReference>
<feature type="transmembrane region" description="Helical" evidence="1">
    <location>
        <begin position="102"/>
        <end position="125"/>
    </location>
</feature>
<accession>U1RBN2</accession>
<feature type="transmembrane region" description="Helical" evidence="1">
    <location>
        <begin position="145"/>
        <end position="166"/>
    </location>
</feature>
<gene>
    <name evidence="3" type="ORF">HMPREF9244_00686</name>
</gene>
<evidence type="ECO:0000259" key="2">
    <source>
        <dbReference type="Pfam" id="PF14501"/>
    </source>
</evidence>
<feature type="transmembrane region" description="Helical" evidence="1">
    <location>
        <begin position="178"/>
        <end position="201"/>
    </location>
</feature>
<dbReference type="AlphaFoldDB" id="U1RBN2"/>
<keyword evidence="1" id="KW-1133">Transmembrane helix</keyword>
<dbReference type="CDD" id="cd16935">
    <property type="entry name" value="HATPase_AgrC-ComD-like"/>
    <property type="match status" value="1"/>
</dbReference>
<evidence type="ECO:0000256" key="1">
    <source>
        <dbReference type="SAM" id="Phobius"/>
    </source>
</evidence>
<dbReference type="SUPFAM" id="SSF55874">
    <property type="entry name" value="ATPase domain of HSP90 chaperone/DNA topoisomerase II/histidine kinase"/>
    <property type="match status" value="1"/>
</dbReference>
<dbReference type="Pfam" id="PF14501">
    <property type="entry name" value="HATPase_c_5"/>
    <property type="match status" value="1"/>
</dbReference>
<organism evidence="3 4">
    <name type="scientific">Alloscardovia omnicolens F0580</name>
    <dbReference type="NCBI Taxonomy" id="1321816"/>
    <lineage>
        <taxon>Bacteria</taxon>
        <taxon>Bacillati</taxon>
        <taxon>Actinomycetota</taxon>
        <taxon>Actinomycetes</taxon>
        <taxon>Bifidobacteriales</taxon>
        <taxon>Bifidobacteriaceae</taxon>
        <taxon>Alloscardovia</taxon>
    </lineage>
</organism>
<protein>
    <recommendedName>
        <fullName evidence="2">Sensor histidine kinase NatK-like C-terminal domain-containing protein</fullName>
    </recommendedName>
</protein>
<comment type="caution">
    <text evidence="3">The sequence shown here is derived from an EMBL/GenBank/DDBJ whole genome shotgun (WGS) entry which is preliminary data.</text>
</comment>
<keyword evidence="1" id="KW-0472">Membrane</keyword>
<feature type="transmembrane region" description="Helical" evidence="1">
    <location>
        <begin position="49"/>
        <end position="68"/>
    </location>
</feature>
<dbReference type="Proteomes" id="UP000016519">
    <property type="component" value="Unassembled WGS sequence"/>
</dbReference>
<feature type="transmembrane region" description="Helical" evidence="1">
    <location>
        <begin position="20"/>
        <end position="37"/>
    </location>
</feature>
<evidence type="ECO:0000313" key="3">
    <source>
        <dbReference type="EMBL" id="ERH31004.1"/>
    </source>
</evidence>
<feature type="transmembrane region" description="Helical" evidence="1">
    <location>
        <begin position="221"/>
        <end position="239"/>
    </location>
</feature>
<sequence length="453" mass="51318">MRAVLDFLWPGPLVSPTLPSTFLLYLLGCILVFSRSLQWRSFRDAVWRWLFFAVVLVSSLFLNGPIIFEYVDDRLAYTSTPLIVQLVLLILSIHLVTYSPFLTVLATVAIGYSFEHILADVVLLIPRLIYFDYPYGYGGIPWHQVRIFGVYCVGAAIAWWSVARKVEINNDVLKDRKWWLGAIFCVFVFVIFTNNIGYLVVFNTKALHSGYAFTSSLVALLHGYNLICSLMVLSVLLLVSSRNQIIHEVEIMKEMNRRQQRHYEMSQEYRDVINMKMHDMKKFLAGDDSALMHASPRMMASLQETLHSYDALFNTGSTAVDAILNDKSLYCAQRDITLNCLVDGSALNFMEDADIYSLVGNIMDNAIEAVEKINSVGLSTTISLNIERQGSMVIIRQTNQFVGSGELVTSKPGKFEHGFGLKSIRYVVNEYKGRMTVSTKDNIFSLAILLPQE</sequence>
<keyword evidence="4" id="KW-1185">Reference proteome</keyword>
<dbReference type="EMBL" id="AWSI01000020">
    <property type="protein sequence ID" value="ERH31004.1"/>
    <property type="molecule type" value="Genomic_DNA"/>
</dbReference>
<proteinExistence type="predicted"/>
<keyword evidence="1" id="KW-0812">Transmembrane</keyword>
<name>U1RBN2_9BIFI</name>
<dbReference type="InterPro" id="IPR036890">
    <property type="entry name" value="HATPase_C_sf"/>
</dbReference>
<feature type="transmembrane region" description="Helical" evidence="1">
    <location>
        <begin position="74"/>
        <end position="95"/>
    </location>
</feature>